<accession>A0A2A2CYH1</accession>
<dbReference type="Proteomes" id="UP000218944">
    <property type="component" value="Unassembled WGS sequence"/>
</dbReference>
<sequence length="214" mass="23614">MGLYCPLGFHGTWAHLGTAGDLRNDERALLRAMEMLEASRRVRMREAEAFAAHRRAEKARQRRTPPRAQVRYLYGPRWPGPQGKPVMLAEVGRLWAEFAPRPFPDVPREDKSALAWLDASLAGCVSVYLANGGSLDAGRRRVVTEQVPALRRQLPRLGYRSGFPEAFGYFHDLIKMTELVANSLSEGLAGVERERLGPGPAGAEPGRNPAISGS</sequence>
<feature type="region of interest" description="Disordered" evidence="1">
    <location>
        <begin position="192"/>
        <end position="214"/>
    </location>
</feature>
<dbReference type="EMBL" id="NSJV01000696">
    <property type="protein sequence ID" value="PAU44216.1"/>
    <property type="molecule type" value="Genomic_DNA"/>
</dbReference>
<name>A0A2A2CYH1_9ACTN</name>
<keyword evidence="3" id="KW-1185">Reference proteome</keyword>
<gene>
    <name evidence="2" type="ORF">CK936_36120</name>
</gene>
<organism evidence="2 3">
    <name type="scientific">Streptomyces albireticuli</name>
    <dbReference type="NCBI Taxonomy" id="1940"/>
    <lineage>
        <taxon>Bacteria</taxon>
        <taxon>Bacillati</taxon>
        <taxon>Actinomycetota</taxon>
        <taxon>Actinomycetes</taxon>
        <taxon>Kitasatosporales</taxon>
        <taxon>Streptomycetaceae</taxon>
        <taxon>Streptomyces</taxon>
    </lineage>
</organism>
<evidence type="ECO:0000313" key="2">
    <source>
        <dbReference type="EMBL" id="PAU44216.1"/>
    </source>
</evidence>
<protein>
    <submittedName>
        <fullName evidence="2">Uncharacterized protein</fullName>
    </submittedName>
</protein>
<evidence type="ECO:0000256" key="1">
    <source>
        <dbReference type="SAM" id="MobiDB-lite"/>
    </source>
</evidence>
<evidence type="ECO:0000313" key="3">
    <source>
        <dbReference type="Proteomes" id="UP000218944"/>
    </source>
</evidence>
<proteinExistence type="predicted"/>
<reference evidence="2 3" key="1">
    <citation type="submission" date="2017-08" db="EMBL/GenBank/DDBJ databases">
        <title>Genome sequence of Streptomyces albireticuli NRRL B-1670.</title>
        <authorList>
            <person name="Graham D.E."/>
            <person name="Mahan K.M."/>
            <person name="Klingeman D.M."/>
            <person name="Hettich R.L."/>
            <person name="Parry R.J."/>
            <person name="Spain J.C."/>
        </authorList>
    </citation>
    <scope>NUCLEOTIDE SEQUENCE [LARGE SCALE GENOMIC DNA]</scope>
    <source>
        <strain evidence="2 3">NRRL B-1670</strain>
    </source>
</reference>
<dbReference type="AlphaFoldDB" id="A0A2A2CYH1"/>
<comment type="caution">
    <text evidence="2">The sequence shown here is derived from an EMBL/GenBank/DDBJ whole genome shotgun (WGS) entry which is preliminary data.</text>
</comment>